<dbReference type="RefSeq" id="WP_092592690.1">
    <property type="nucleotide sequence ID" value="NZ_FMWL01000020.1"/>
</dbReference>
<dbReference type="PANTHER" id="PTHR30575">
    <property type="entry name" value="PEPTIDASE M20"/>
    <property type="match status" value="1"/>
</dbReference>
<dbReference type="Proteomes" id="UP000199208">
    <property type="component" value="Unassembled WGS sequence"/>
</dbReference>
<dbReference type="GO" id="GO:0046657">
    <property type="term" value="P:folic acid catabolic process"/>
    <property type="evidence" value="ECO:0007669"/>
    <property type="project" value="TreeGrafter"/>
</dbReference>
<evidence type="ECO:0000259" key="2">
    <source>
        <dbReference type="Pfam" id="PF07687"/>
    </source>
</evidence>
<keyword evidence="4" id="KW-1185">Reference proteome</keyword>
<dbReference type="OrthoDB" id="9781032at2"/>
<name>A0A1G5S5J2_9FIRM</name>
<evidence type="ECO:0000313" key="4">
    <source>
        <dbReference type="Proteomes" id="UP000199208"/>
    </source>
</evidence>
<dbReference type="InterPro" id="IPR017144">
    <property type="entry name" value="Xaa-Arg_dipeptidase"/>
</dbReference>
<comment type="similarity">
    <text evidence="1">Belongs to the peptidase M20A family.</text>
</comment>
<dbReference type="InterPro" id="IPR017439">
    <property type="entry name" value="Amidohydrolase"/>
</dbReference>
<dbReference type="NCBIfam" id="TIGR01891">
    <property type="entry name" value="amidohydrolases"/>
    <property type="match status" value="1"/>
</dbReference>
<organism evidence="3 4">
    <name type="scientific">Acidaminobacter hydrogenoformans DSM 2784</name>
    <dbReference type="NCBI Taxonomy" id="1120920"/>
    <lineage>
        <taxon>Bacteria</taxon>
        <taxon>Bacillati</taxon>
        <taxon>Bacillota</taxon>
        <taxon>Clostridia</taxon>
        <taxon>Peptostreptococcales</taxon>
        <taxon>Acidaminobacteraceae</taxon>
        <taxon>Acidaminobacter</taxon>
    </lineage>
</organism>
<evidence type="ECO:0000313" key="3">
    <source>
        <dbReference type="EMBL" id="SCZ81596.1"/>
    </source>
</evidence>
<dbReference type="SUPFAM" id="SSF53187">
    <property type="entry name" value="Zn-dependent exopeptidases"/>
    <property type="match status" value="1"/>
</dbReference>
<dbReference type="EMBL" id="FMWL01000020">
    <property type="protein sequence ID" value="SCZ81596.1"/>
    <property type="molecule type" value="Genomic_DNA"/>
</dbReference>
<dbReference type="InterPro" id="IPR002933">
    <property type="entry name" value="Peptidase_M20"/>
</dbReference>
<evidence type="ECO:0000256" key="1">
    <source>
        <dbReference type="PIRNR" id="PIRNR037226"/>
    </source>
</evidence>
<dbReference type="SUPFAM" id="SSF55031">
    <property type="entry name" value="Bacterial exopeptidase dimerisation domain"/>
    <property type="match status" value="1"/>
</dbReference>
<dbReference type="Pfam" id="PF01546">
    <property type="entry name" value="Peptidase_M20"/>
    <property type="match status" value="1"/>
</dbReference>
<dbReference type="GO" id="GO:0016805">
    <property type="term" value="F:dipeptidase activity"/>
    <property type="evidence" value="ECO:0007669"/>
    <property type="project" value="InterPro"/>
</dbReference>
<dbReference type="AlphaFoldDB" id="A0A1G5S5J2"/>
<dbReference type="InterPro" id="IPR036264">
    <property type="entry name" value="Bact_exopeptidase_dim_dom"/>
</dbReference>
<dbReference type="InterPro" id="IPR011650">
    <property type="entry name" value="Peptidase_M20_dimer"/>
</dbReference>
<dbReference type="InterPro" id="IPR052030">
    <property type="entry name" value="Peptidase_M20/M20A_hydrolases"/>
</dbReference>
<dbReference type="Gene3D" id="3.40.630.10">
    <property type="entry name" value="Zn peptidases"/>
    <property type="match status" value="1"/>
</dbReference>
<proteinExistence type="inferred from homology"/>
<reference evidence="3 4" key="1">
    <citation type="submission" date="2016-10" db="EMBL/GenBank/DDBJ databases">
        <authorList>
            <person name="de Groot N.N."/>
        </authorList>
    </citation>
    <scope>NUCLEOTIDE SEQUENCE [LARGE SCALE GENOMIC DNA]</scope>
    <source>
        <strain evidence="3 4">DSM 2784</strain>
    </source>
</reference>
<dbReference type="STRING" id="1120920.SAMN03080599_02873"/>
<dbReference type="GO" id="GO:0005737">
    <property type="term" value="C:cytoplasm"/>
    <property type="evidence" value="ECO:0007669"/>
    <property type="project" value="TreeGrafter"/>
</dbReference>
<sequence>MSHIDEIKNKLDANINAIADQLIDASRELWLHPEIGHEEFFAHKMLTEMLEADGFIIENNPADMATAFIATKDTGKQGPTIALISEYDALPKLGHACGHNLFSVSAVGSALALSKMKDQLNGKIVVIGTPAEEGVVPKAGGKAYLVEAGYFDEVDAAMICHAEGRTIIKRNLIASASMDVKFKGKPAHAAGSPQEGINALTAGVLTINNINALRQHFLPRTIVNAILTEGGTSQNTIPDCCVMQVSIRAEKRDVHQSVIAQVKRCIEAAAYVTGCSFEIGSDRKIYEDLNLNDELAHLFADAIKSLGIEYIENENANYSWDIGNVSYVCPTIAPYIKIGPDNLIGHTDEFREASNSVGGYEGMIVGAKAMARVAVDLMLDSKKMENVKKSFKPSSIV</sequence>
<dbReference type="FunFam" id="3.30.70.360:FF:000004">
    <property type="entry name" value="Peptidase M20 domain-containing protein 2"/>
    <property type="match status" value="1"/>
</dbReference>
<dbReference type="Pfam" id="PF07687">
    <property type="entry name" value="M20_dimer"/>
    <property type="match status" value="1"/>
</dbReference>
<dbReference type="CDD" id="cd03887">
    <property type="entry name" value="M20_Acy1L2"/>
    <property type="match status" value="1"/>
</dbReference>
<gene>
    <name evidence="3" type="ORF">SAMN03080599_02873</name>
</gene>
<dbReference type="Gene3D" id="3.30.70.360">
    <property type="match status" value="1"/>
</dbReference>
<dbReference type="GO" id="GO:0071713">
    <property type="term" value="F:para-aminobenzoyl-glutamate hydrolase activity"/>
    <property type="evidence" value="ECO:0007669"/>
    <property type="project" value="TreeGrafter"/>
</dbReference>
<feature type="domain" description="Peptidase M20 dimerisation" evidence="2">
    <location>
        <begin position="175"/>
        <end position="270"/>
    </location>
</feature>
<dbReference type="PANTHER" id="PTHR30575:SF0">
    <property type="entry name" value="XAA-ARG DIPEPTIDASE"/>
    <property type="match status" value="1"/>
</dbReference>
<accession>A0A1G5S5J2</accession>
<dbReference type="PIRSF" id="PIRSF037226">
    <property type="entry name" value="Amidohydrolase_ACY1L2_prd"/>
    <property type="match status" value="1"/>
</dbReference>
<keyword evidence="3" id="KW-0378">Hydrolase</keyword>
<protein>
    <recommendedName>
        <fullName evidence="1">Peptidase M20 domain-containing protein 2</fullName>
    </recommendedName>
</protein>